<dbReference type="VEuPathDB" id="FungiDB:ACJ73_03814"/>
<protein>
    <submittedName>
        <fullName evidence="1">Uncharacterized protein</fullName>
    </submittedName>
</protein>
<comment type="caution">
    <text evidence="1">The sequence shown here is derived from an EMBL/GenBank/DDBJ whole genome shotgun (WGS) entry which is preliminary data.</text>
</comment>
<organism evidence="1 2">
    <name type="scientific">Blastomyces percursus</name>
    <dbReference type="NCBI Taxonomy" id="1658174"/>
    <lineage>
        <taxon>Eukaryota</taxon>
        <taxon>Fungi</taxon>
        <taxon>Dikarya</taxon>
        <taxon>Ascomycota</taxon>
        <taxon>Pezizomycotina</taxon>
        <taxon>Eurotiomycetes</taxon>
        <taxon>Eurotiomycetidae</taxon>
        <taxon>Onygenales</taxon>
        <taxon>Ajellomycetaceae</taxon>
        <taxon>Blastomyces</taxon>
    </lineage>
</organism>
<proteinExistence type="predicted"/>
<evidence type="ECO:0000313" key="2">
    <source>
        <dbReference type="Proteomes" id="UP000242791"/>
    </source>
</evidence>
<dbReference type="EMBL" id="LGTZ01000483">
    <property type="protein sequence ID" value="OJD24822.1"/>
    <property type="molecule type" value="Genomic_DNA"/>
</dbReference>
<name>A0A1J9Q7S3_9EURO</name>
<reference evidence="1 2" key="1">
    <citation type="submission" date="2015-08" db="EMBL/GenBank/DDBJ databases">
        <title>Emmonsia species relationships and genome sequence.</title>
        <authorList>
            <person name="Cuomo C.A."/>
            <person name="Schwartz I.S."/>
            <person name="Kenyon C."/>
            <person name="De Hoog G.S."/>
            <person name="Govender N.P."/>
            <person name="Botha A."/>
            <person name="Moreno L."/>
            <person name="De Vries M."/>
            <person name="Munoz J.F."/>
            <person name="Stielow J.B."/>
        </authorList>
    </citation>
    <scope>NUCLEOTIDE SEQUENCE [LARGE SCALE GENOMIC DNA]</scope>
    <source>
        <strain evidence="1 2">EI222</strain>
    </source>
</reference>
<dbReference type="Pfam" id="PF04749">
    <property type="entry name" value="PLAC8"/>
    <property type="match status" value="1"/>
</dbReference>
<dbReference type="InterPro" id="IPR006461">
    <property type="entry name" value="PLAC_motif_containing"/>
</dbReference>
<dbReference type="OrthoDB" id="1045822at2759"/>
<dbReference type="STRING" id="1658174.A0A1J9Q7S3"/>
<sequence>MGDKMGAPIAPAGREWSHGFWSCCNPFGTCLMTYFCPCMVFGKTEARLKEPGASEHSMLCLGMLGLRGLFVHPHSTPAQQDPGYLRHRGLKRDRLLRIILLPLLHHRAEFERIRDENSTGRSLPIATSHAISINGRDV</sequence>
<keyword evidence="2" id="KW-1185">Reference proteome</keyword>
<dbReference type="AlphaFoldDB" id="A0A1J9Q7S3"/>
<accession>A0A1J9Q7S3</accession>
<evidence type="ECO:0000313" key="1">
    <source>
        <dbReference type="EMBL" id="OJD24822.1"/>
    </source>
</evidence>
<gene>
    <name evidence="1" type="ORF">ACJ73_03814</name>
</gene>
<dbReference type="Proteomes" id="UP000242791">
    <property type="component" value="Unassembled WGS sequence"/>
</dbReference>